<dbReference type="PANTHER" id="PTHR43682:SF1">
    <property type="entry name" value="LACTATE UTILIZATION PROTEIN C"/>
    <property type="match status" value="1"/>
</dbReference>
<evidence type="ECO:0000313" key="2">
    <source>
        <dbReference type="EMBL" id="MBD2751262.1"/>
    </source>
</evidence>
<accession>A0A927AWZ7</accession>
<sequence length="209" mass="22670">MNTKERILAAVLANQPPASPLPNIDSFKGTDQDLISTYSDVFTTIGGSVFVVKSLAEVEGLIQETFDCTRRIITTLPELRDVSDRIELYSAEVMPHSFEDIELAVLEAELAVAENGAVWLTEQRMGQRIIPYICQHLAVVVPAERIVPTLHEAYEKIGVGDYGFGAFIGGPSKTADIEQALVLGAHGPISMTVFILESEASSTTSYPGE</sequence>
<dbReference type="Gene3D" id="3.40.50.10420">
    <property type="entry name" value="NagB/RpiA/CoA transferase-like"/>
    <property type="match status" value="1"/>
</dbReference>
<organism evidence="2 3">
    <name type="scientific">Spirosoma validum</name>
    <dbReference type="NCBI Taxonomy" id="2771355"/>
    <lineage>
        <taxon>Bacteria</taxon>
        <taxon>Pseudomonadati</taxon>
        <taxon>Bacteroidota</taxon>
        <taxon>Cytophagia</taxon>
        <taxon>Cytophagales</taxon>
        <taxon>Cytophagaceae</taxon>
        <taxon>Spirosoma</taxon>
    </lineage>
</organism>
<dbReference type="InterPro" id="IPR024185">
    <property type="entry name" value="FTHF_cligase-like_sf"/>
</dbReference>
<dbReference type="PANTHER" id="PTHR43682">
    <property type="entry name" value="LACTATE UTILIZATION PROTEIN C"/>
    <property type="match status" value="1"/>
</dbReference>
<dbReference type="SUPFAM" id="SSF100950">
    <property type="entry name" value="NagB/RpiA/CoA transferase-like"/>
    <property type="match status" value="1"/>
</dbReference>
<dbReference type="Pfam" id="PF02589">
    <property type="entry name" value="LUD_dom"/>
    <property type="match status" value="1"/>
</dbReference>
<dbReference type="InterPro" id="IPR037171">
    <property type="entry name" value="NagB/RpiA_transferase-like"/>
</dbReference>
<dbReference type="RefSeq" id="WP_191036916.1">
    <property type="nucleotide sequence ID" value="NZ_JACXAA010000001.1"/>
</dbReference>
<gene>
    <name evidence="2" type="ORF">IC230_00040</name>
</gene>
<evidence type="ECO:0000259" key="1">
    <source>
        <dbReference type="Pfam" id="PF02589"/>
    </source>
</evidence>
<evidence type="ECO:0000313" key="3">
    <source>
        <dbReference type="Proteomes" id="UP000653797"/>
    </source>
</evidence>
<feature type="domain" description="LUD" evidence="1">
    <location>
        <begin position="92"/>
        <end position="196"/>
    </location>
</feature>
<reference evidence="2" key="1">
    <citation type="submission" date="2020-09" db="EMBL/GenBank/DDBJ databases">
        <authorList>
            <person name="Kim M.K."/>
        </authorList>
    </citation>
    <scope>NUCLEOTIDE SEQUENCE</scope>
    <source>
        <strain evidence="2">BT704</strain>
    </source>
</reference>
<comment type="caution">
    <text evidence="2">The sequence shown here is derived from an EMBL/GenBank/DDBJ whole genome shotgun (WGS) entry which is preliminary data.</text>
</comment>
<keyword evidence="3" id="KW-1185">Reference proteome</keyword>
<dbReference type="Proteomes" id="UP000653797">
    <property type="component" value="Unassembled WGS sequence"/>
</dbReference>
<proteinExistence type="predicted"/>
<name>A0A927AWZ7_9BACT</name>
<dbReference type="InterPro" id="IPR003741">
    <property type="entry name" value="LUD_dom"/>
</dbReference>
<dbReference type="EMBL" id="JACXAA010000001">
    <property type="protein sequence ID" value="MBD2751262.1"/>
    <property type="molecule type" value="Genomic_DNA"/>
</dbReference>
<dbReference type="AlphaFoldDB" id="A0A927AWZ7"/>
<protein>
    <submittedName>
        <fullName evidence="2">LUD domain-containing protein</fullName>
    </submittedName>
</protein>